<dbReference type="Proteomes" id="UP000000925">
    <property type="component" value="Chromosome"/>
</dbReference>
<dbReference type="eggNOG" id="COG4775">
    <property type="taxonomic scope" value="Bacteria"/>
</dbReference>
<organism evidence="2 3">
    <name type="scientific">Coraliomargarita akajimensis (strain DSM 45221 / IAM 15411 / JCM 23193 / KCTC 12865 / 04OKA010-24)</name>
    <dbReference type="NCBI Taxonomy" id="583355"/>
    <lineage>
        <taxon>Bacteria</taxon>
        <taxon>Pseudomonadati</taxon>
        <taxon>Verrucomicrobiota</taxon>
        <taxon>Opitutia</taxon>
        <taxon>Puniceicoccales</taxon>
        <taxon>Coraliomargaritaceae</taxon>
        <taxon>Coraliomargarita</taxon>
    </lineage>
</organism>
<dbReference type="PANTHER" id="PTHR11102">
    <property type="entry name" value="SEL-1-LIKE PROTEIN"/>
    <property type="match status" value="1"/>
</dbReference>
<name>D5ER39_CORAD</name>
<dbReference type="KEGG" id="caa:Caka_1010"/>
<dbReference type="Gene3D" id="1.25.40.10">
    <property type="entry name" value="Tetratricopeptide repeat domain"/>
    <property type="match status" value="2"/>
</dbReference>
<dbReference type="InterPro" id="IPR011990">
    <property type="entry name" value="TPR-like_helical_dom_sf"/>
</dbReference>
<evidence type="ECO:0000313" key="3">
    <source>
        <dbReference type="Proteomes" id="UP000000925"/>
    </source>
</evidence>
<dbReference type="STRING" id="583355.Caka_1010"/>
<dbReference type="SUPFAM" id="SSF81901">
    <property type="entry name" value="HCP-like"/>
    <property type="match status" value="2"/>
</dbReference>
<dbReference type="PANTHER" id="PTHR11102:SF160">
    <property type="entry name" value="ERAD-ASSOCIATED E3 UBIQUITIN-PROTEIN LIGASE COMPONENT HRD3"/>
    <property type="match status" value="1"/>
</dbReference>
<sequence>MIRTITSWKRILLFLSAFTLEANAQTVHDLGGLDGLQLSGMQQFTDVQIREALECDVAIYLNSIPDAPAAPFYSLAAERIVEGYRACGFPDARATAQLTDESVTIEIVEGPHYRNGAISLIGFDFLDEEQRRVLVTGIRSGVYAADESSVKLSNSAHLPANVPTNFSEQFKDNLSNTISRNLLTQGWLCESVVCRLERQGATADLVVELPEAPIACRVSSFRIDGRLDTGLTEVVETHIRPRLGSIVSADEIKQLEAALRQTFLFSFVDIDAAKTETKDSVELVVKAVAYKDAQLGEQHSQADQWMRRIATAVEITADTDLVYILDVDKSSANSQAPHHSQICWSKDYISISQPQQADDQSWSYNFAERPKKSGDINYGVYAKMDGMPRTYPTGNQFNFSFGFNFGTTYSAESSGWLSMQLSRVAVLSLLQHALTGEFEATGPQSAQWTSAANSISVHLDEDGRLIDSLSIETRGASGTQRFSLSVRQPDATGLPENLADGGKSGTVLAHGILSCLPFKYEQAIVNWLMKNESASQGIDELETYIGSLIDLIGALEPTSQQSDDEPQPERFWIPLNEESQTTQYIAIGLKLNQYLQGILPPDAAFSWFLEDCGNIASRRPFAVMPRMLDRVEAGSIGPLELACYHAVFDLFGQPYEELVAEMALREFNNERVIEDLRSITSLLSPNPAKDADPATTEPTWFDAMDRFFRLDQPDSVLSTWRRHLQKKSITTGAYSDKRYTKLAAQHYARAMKMSFESAAIRLGLMYRYGYGPAVDRSKAEALFLPAAKNGNALAQYSLAWMYNSPADENSTPDYEQANEWFLQAAENGHTKAQLEYGYHCESGKGMEVDYVKAAKWYLAAAEQGNAIAQTNLGLAYTYARGVPEDAKEATKWFLKAAKQNNAKALYYLGWNYQLGDGIEQDGRAALDAYQQAADGGYAWAQVMLGRCHEYGIGVKADYTQAFDHYSAALEGKASNWATLHLARMHERGLGTPPNAEQAFTHYQTLSENDYGSGIAHLARCYADGIGTTVDQDLALQTIQRALKKKSSSAYAIWADFLCEGRITPQNFTEARKYYKLAADDYNALGYLGLARMSQQGMGVDADAELAVHYYRKAADICSHEADQALRTFE</sequence>
<feature type="signal peptide" evidence="1">
    <location>
        <begin position="1"/>
        <end position="24"/>
    </location>
</feature>
<reference evidence="2 3" key="1">
    <citation type="journal article" date="2010" name="Stand. Genomic Sci.">
        <title>Complete genome sequence of Coraliomargarita akajimensis type strain (04OKA010-24).</title>
        <authorList>
            <person name="Mavromatis K."/>
            <person name="Abt B."/>
            <person name="Brambilla E."/>
            <person name="Lapidus A."/>
            <person name="Copeland A."/>
            <person name="Deshpande S."/>
            <person name="Nolan M."/>
            <person name="Lucas S."/>
            <person name="Tice H."/>
            <person name="Cheng J.F."/>
            <person name="Han C."/>
            <person name="Detter J.C."/>
            <person name="Woyke T."/>
            <person name="Goodwin L."/>
            <person name="Pitluck S."/>
            <person name="Held B."/>
            <person name="Brettin T."/>
            <person name="Tapia R."/>
            <person name="Ivanova N."/>
            <person name="Mikhailova N."/>
            <person name="Pati A."/>
            <person name="Liolios K."/>
            <person name="Chen A."/>
            <person name="Palaniappan K."/>
            <person name="Land M."/>
            <person name="Hauser L."/>
            <person name="Chang Y.J."/>
            <person name="Jeffries C.D."/>
            <person name="Rohde M."/>
            <person name="Goker M."/>
            <person name="Bristow J."/>
            <person name="Eisen J.A."/>
            <person name="Markowitz V."/>
            <person name="Hugenholtz P."/>
            <person name="Klenk H.P."/>
            <person name="Kyrpides N.C."/>
        </authorList>
    </citation>
    <scope>NUCLEOTIDE SEQUENCE [LARGE SCALE GENOMIC DNA]</scope>
    <source>
        <strain evidence="3">DSM 45221 / IAM 15411 / JCM 23193 / KCTC 12865</strain>
    </source>
</reference>
<dbReference type="Pfam" id="PF08238">
    <property type="entry name" value="Sel1"/>
    <property type="match status" value="10"/>
</dbReference>
<keyword evidence="1" id="KW-0732">Signal</keyword>
<protein>
    <submittedName>
        <fullName evidence="2">Sel1 domain protein repeat-containing protein</fullName>
    </submittedName>
</protein>
<dbReference type="HOGENOM" id="CLU_279236_0_0_0"/>
<dbReference type="RefSeq" id="WP_013042754.1">
    <property type="nucleotide sequence ID" value="NC_014008.1"/>
</dbReference>
<keyword evidence="3" id="KW-1185">Reference proteome</keyword>
<accession>D5ER39</accession>
<dbReference type="EMBL" id="CP001998">
    <property type="protein sequence ID" value="ADE54032.1"/>
    <property type="molecule type" value="Genomic_DNA"/>
</dbReference>
<evidence type="ECO:0000313" key="2">
    <source>
        <dbReference type="EMBL" id="ADE54032.1"/>
    </source>
</evidence>
<dbReference type="OrthoDB" id="193483at2"/>
<dbReference type="AlphaFoldDB" id="D5ER39"/>
<feature type="chain" id="PRO_5003071359" evidence="1">
    <location>
        <begin position="25"/>
        <end position="1129"/>
    </location>
</feature>
<dbReference type="InterPro" id="IPR050767">
    <property type="entry name" value="Sel1_AlgK"/>
</dbReference>
<dbReference type="SMART" id="SM00671">
    <property type="entry name" value="SEL1"/>
    <property type="match status" value="10"/>
</dbReference>
<dbReference type="eggNOG" id="COG0790">
    <property type="taxonomic scope" value="Bacteria"/>
</dbReference>
<proteinExistence type="predicted"/>
<evidence type="ECO:0000256" key="1">
    <source>
        <dbReference type="SAM" id="SignalP"/>
    </source>
</evidence>
<dbReference type="InterPro" id="IPR006597">
    <property type="entry name" value="Sel1-like"/>
</dbReference>
<gene>
    <name evidence="2" type="ordered locus">Caka_1010</name>
</gene>